<protein>
    <submittedName>
        <fullName evidence="1">Unnamed protein product</fullName>
    </submittedName>
</protein>
<sequence>MWQQCSFGVDEAVGRHKRMCLQAAKALLQSKLELETVLHAREQRAAGAGGEVGRKAIVSFDDEPVAKAVTLKKADKDETGYGASNLSPLFAGAEKRRFRCWCTSTLQVYGGCFGDRKSWKPALLRLPYLAVHDSDDAGASARDRGLE</sequence>
<evidence type="ECO:0000313" key="2">
    <source>
        <dbReference type="Proteomes" id="UP001165083"/>
    </source>
</evidence>
<dbReference type="Proteomes" id="UP001165083">
    <property type="component" value="Unassembled WGS sequence"/>
</dbReference>
<proteinExistence type="predicted"/>
<gene>
    <name evidence="1" type="ORF">Plil01_000406600</name>
</gene>
<comment type="caution">
    <text evidence="1">The sequence shown here is derived from an EMBL/GenBank/DDBJ whole genome shotgun (WGS) entry which is preliminary data.</text>
</comment>
<keyword evidence="2" id="KW-1185">Reference proteome</keyword>
<dbReference type="AlphaFoldDB" id="A0A9W6WRS2"/>
<evidence type="ECO:0000313" key="1">
    <source>
        <dbReference type="EMBL" id="GMF13607.1"/>
    </source>
</evidence>
<organism evidence="1 2">
    <name type="scientific">Phytophthora lilii</name>
    <dbReference type="NCBI Taxonomy" id="2077276"/>
    <lineage>
        <taxon>Eukaryota</taxon>
        <taxon>Sar</taxon>
        <taxon>Stramenopiles</taxon>
        <taxon>Oomycota</taxon>
        <taxon>Peronosporomycetes</taxon>
        <taxon>Peronosporales</taxon>
        <taxon>Peronosporaceae</taxon>
        <taxon>Phytophthora</taxon>
    </lineage>
</organism>
<name>A0A9W6WRS2_9STRA</name>
<dbReference type="EMBL" id="BSXW01000162">
    <property type="protein sequence ID" value="GMF13607.1"/>
    <property type="molecule type" value="Genomic_DNA"/>
</dbReference>
<reference evidence="1" key="1">
    <citation type="submission" date="2023-04" db="EMBL/GenBank/DDBJ databases">
        <title>Phytophthora lilii NBRC 32176.</title>
        <authorList>
            <person name="Ichikawa N."/>
            <person name="Sato H."/>
            <person name="Tonouchi N."/>
        </authorList>
    </citation>
    <scope>NUCLEOTIDE SEQUENCE</scope>
    <source>
        <strain evidence="1">NBRC 32176</strain>
    </source>
</reference>
<accession>A0A9W6WRS2</accession>